<reference evidence="2" key="1">
    <citation type="submission" date="2023-03" db="EMBL/GenBank/DDBJ databases">
        <title>Massive genome expansion in bonnet fungi (Mycena s.s.) driven by repeated elements and novel gene families across ecological guilds.</title>
        <authorList>
            <consortium name="Lawrence Berkeley National Laboratory"/>
            <person name="Harder C.B."/>
            <person name="Miyauchi S."/>
            <person name="Viragh M."/>
            <person name="Kuo A."/>
            <person name="Thoen E."/>
            <person name="Andreopoulos B."/>
            <person name="Lu D."/>
            <person name="Skrede I."/>
            <person name="Drula E."/>
            <person name="Henrissat B."/>
            <person name="Morin E."/>
            <person name="Kohler A."/>
            <person name="Barry K."/>
            <person name="LaButti K."/>
            <person name="Morin E."/>
            <person name="Salamov A."/>
            <person name="Lipzen A."/>
            <person name="Mereny Z."/>
            <person name="Hegedus B."/>
            <person name="Baldrian P."/>
            <person name="Stursova M."/>
            <person name="Weitz H."/>
            <person name="Taylor A."/>
            <person name="Grigoriev I.V."/>
            <person name="Nagy L.G."/>
            <person name="Martin F."/>
            <person name="Kauserud H."/>
        </authorList>
    </citation>
    <scope>NUCLEOTIDE SEQUENCE</scope>
    <source>
        <strain evidence="2">9144</strain>
    </source>
</reference>
<dbReference type="Proteomes" id="UP001219525">
    <property type="component" value="Unassembled WGS sequence"/>
</dbReference>
<dbReference type="EMBL" id="JARJCW010000003">
    <property type="protein sequence ID" value="KAJ7227016.1"/>
    <property type="molecule type" value="Genomic_DNA"/>
</dbReference>
<feature type="region of interest" description="Disordered" evidence="1">
    <location>
        <begin position="16"/>
        <end position="63"/>
    </location>
</feature>
<evidence type="ECO:0000313" key="2">
    <source>
        <dbReference type="EMBL" id="KAJ7227016.1"/>
    </source>
</evidence>
<keyword evidence="3" id="KW-1185">Reference proteome</keyword>
<sequence length="268" mass="27752">MPLPTMLKPGLNVTAVAPQSNSRAGAAQTPRSLKYTGGTGGDGGNGGRDGDHSGIGGQGGTGEGGLISSEFAGFYDHLDVNGGTGGKGGRGGQKGGDGGTGKATTIGEMLVSESRGPLKNPNAKLQDCAALNKQLRDRLVNDGYETIGALRQSQISDLKEAGQRRQGRASLSRCLEPIYLQICLPPLPVPGLPLPENPPIPAHLIASGRRAEVKLRFVRLTVEGPDDAILEAAEVQLCVAVWRGHGRECGCGRGRATKRVPRPASLLL</sequence>
<proteinExistence type="predicted"/>
<evidence type="ECO:0000256" key="1">
    <source>
        <dbReference type="SAM" id="MobiDB-lite"/>
    </source>
</evidence>
<accession>A0AAD6YR91</accession>
<feature type="compositionally biased region" description="Gly residues" evidence="1">
    <location>
        <begin position="37"/>
        <end position="63"/>
    </location>
</feature>
<evidence type="ECO:0000313" key="3">
    <source>
        <dbReference type="Proteomes" id="UP001219525"/>
    </source>
</evidence>
<gene>
    <name evidence="2" type="ORF">GGX14DRAFT_627834</name>
</gene>
<organism evidence="2 3">
    <name type="scientific">Mycena pura</name>
    <dbReference type="NCBI Taxonomy" id="153505"/>
    <lineage>
        <taxon>Eukaryota</taxon>
        <taxon>Fungi</taxon>
        <taxon>Dikarya</taxon>
        <taxon>Basidiomycota</taxon>
        <taxon>Agaricomycotina</taxon>
        <taxon>Agaricomycetes</taxon>
        <taxon>Agaricomycetidae</taxon>
        <taxon>Agaricales</taxon>
        <taxon>Marasmiineae</taxon>
        <taxon>Mycenaceae</taxon>
        <taxon>Mycena</taxon>
    </lineage>
</organism>
<feature type="region of interest" description="Disordered" evidence="1">
    <location>
        <begin position="84"/>
        <end position="104"/>
    </location>
</feature>
<protein>
    <submittedName>
        <fullName evidence="2">Uncharacterized protein</fullName>
    </submittedName>
</protein>
<name>A0AAD6YR91_9AGAR</name>
<feature type="compositionally biased region" description="Gly residues" evidence="1">
    <location>
        <begin position="84"/>
        <end position="101"/>
    </location>
</feature>
<dbReference type="AlphaFoldDB" id="A0AAD6YR91"/>
<comment type="caution">
    <text evidence="2">The sequence shown here is derived from an EMBL/GenBank/DDBJ whole genome shotgun (WGS) entry which is preliminary data.</text>
</comment>